<gene>
    <name evidence="1" type="ordered locus">Mnod_2066</name>
</gene>
<keyword evidence="2" id="KW-1185">Reference proteome</keyword>
<protein>
    <submittedName>
        <fullName evidence="1">Uncharacterized protein</fullName>
    </submittedName>
</protein>
<proteinExistence type="predicted"/>
<accession>B8IUI3</accession>
<evidence type="ECO:0000313" key="2">
    <source>
        <dbReference type="Proteomes" id="UP000008207"/>
    </source>
</evidence>
<evidence type="ECO:0000313" key="1">
    <source>
        <dbReference type="EMBL" id="ACL57051.1"/>
    </source>
</evidence>
<sequence length="57" mass="6217">MRLEIAVVRAGLTLASEILVNPTEEDATAAIARVCAQARRTRAGPLWPFQIVVREAD</sequence>
<dbReference type="HOGENOM" id="CLU_2991543_0_0_5"/>
<reference evidence="1 2" key="1">
    <citation type="submission" date="2009-01" db="EMBL/GenBank/DDBJ databases">
        <title>Complete sequence of chromosome of Methylobacterium nodulans ORS 2060.</title>
        <authorList>
            <consortium name="US DOE Joint Genome Institute"/>
            <person name="Lucas S."/>
            <person name="Copeland A."/>
            <person name="Lapidus A."/>
            <person name="Glavina del Rio T."/>
            <person name="Dalin E."/>
            <person name="Tice H."/>
            <person name="Bruce D."/>
            <person name="Goodwin L."/>
            <person name="Pitluck S."/>
            <person name="Sims D."/>
            <person name="Brettin T."/>
            <person name="Detter J.C."/>
            <person name="Han C."/>
            <person name="Larimer F."/>
            <person name="Land M."/>
            <person name="Hauser L."/>
            <person name="Kyrpides N."/>
            <person name="Ivanova N."/>
            <person name="Marx C.J."/>
            <person name="Richardson P."/>
        </authorList>
    </citation>
    <scope>NUCLEOTIDE SEQUENCE [LARGE SCALE GENOMIC DNA]</scope>
    <source>
        <strain evidence="2">LMG 21967 / CNCM I-2342 / ORS 2060</strain>
    </source>
</reference>
<dbReference type="AlphaFoldDB" id="B8IUI3"/>
<dbReference type="Proteomes" id="UP000008207">
    <property type="component" value="Chromosome"/>
</dbReference>
<organism evidence="1 2">
    <name type="scientific">Methylobacterium nodulans (strain LMG 21967 / CNCM I-2342 / ORS 2060)</name>
    <dbReference type="NCBI Taxonomy" id="460265"/>
    <lineage>
        <taxon>Bacteria</taxon>
        <taxon>Pseudomonadati</taxon>
        <taxon>Pseudomonadota</taxon>
        <taxon>Alphaproteobacteria</taxon>
        <taxon>Hyphomicrobiales</taxon>
        <taxon>Methylobacteriaceae</taxon>
        <taxon>Methylobacterium</taxon>
    </lineage>
</organism>
<name>B8IUI3_METNO</name>
<dbReference type="EMBL" id="CP001349">
    <property type="protein sequence ID" value="ACL57051.1"/>
    <property type="molecule type" value="Genomic_DNA"/>
</dbReference>
<dbReference type="KEGG" id="mno:Mnod_2066"/>
<dbReference type="RefSeq" id="WP_015928738.1">
    <property type="nucleotide sequence ID" value="NC_011894.1"/>
</dbReference>